<name>A0ABY2WMP2_9FLAO</name>
<sequence>MLVSAAHGQISLEKIADLPGTINETSGLIYFDGKLISHNDSGSDAALYELDPADGSIIRTVALTNATNIDWEDLTQDSNYIYIGDFGNSKGDRTDLTIYRITKSDYLTSNTVFAEEIHFSYEDQTNFTSDSFGNWDAEAMVKYDDNLIVFTKQWKDLGTVAYRIPSTPGTHSAVRLDTYQVDGLITGATYDADTEQLVLVGYSQLLMPFLVQAEQPQEPAIFSGTIAKTSLNIGINQIEGVTQFNNTYYLSSEQVRRLIPPISVPSSLFSLTFSEAPTPDPDPNPKPEPESPTGGEREQDLILYQPMGTLTLDYNLNEGTDLFGYAIFDLGGKKILVHDFNSKPQGSIDTSFLQPSIYFISFHLRSGRIAKPFIIK</sequence>
<reference evidence="2 3" key="1">
    <citation type="submission" date="2019-05" db="EMBL/GenBank/DDBJ databases">
        <title>Flagellimonas sp. AsT0115, sp. nov., isolated from a marine red algae, Asparagopsis taxiformis.</title>
        <authorList>
            <person name="Kim J."/>
            <person name="Jeong S.E."/>
            <person name="Jeon C.O."/>
        </authorList>
    </citation>
    <scope>NUCLEOTIDE SEQUENCE [LARGE SCALE GENOMIC DNA]</scope>
    <source>
        <strain evidence="2 3">AsT0115</strain>
    </source>
</reference>
<organism evidence="2 3">
    <name type="scientific">Flagellimonas algicola</name>
    <dbReference type="NCBI Taxonomy" id="2583815"/>
    <lineage>
        <taxon>Bacteria</taxon>
        <taxon>Pseudomonadati</taxon>
        <taxon>Bacteroidota</taxon>
        <taxon>Flavobacteriia</taxon>
        <taxon>Flavobacteriales</taxon>
        <taxon>Flavobacteriaceae</taxon>
        <taxon>Flagellimonas</taxon>
    </lineage>
</organism>
<comment type="caution">
    <text evidence="2">The sequence shown here is derived from an EMBL/GenBank/DDBJ whole genome shotgun (WGS) entry which is preliminary data.</text>
</comment>
<gene>
    <name evidence="2" type="ORF">FGG15_01615</name>
</gene>
<dbReference type="Proteomes" id="UP000751614">
    <property type="component" value="Unassembled WGS sequence"/>
</dbReference>
<dbReference type="EMBL" id="VCNI01000001">
    <property type="protein sequence ID" value="TMU56264.1"/>
    <property type="molecule type" value="Genomic_DNA"/>
</dbReference>
<feature type="region of interest" description="Disordered" evidence="1">
    <location>
        <begin position="273"/>
        <end position="297"/>
    </location>
</feature>
<evidence type="ECO:0000313" key="3">
    <source>
        <dbReference type="Proteomes" id="UP000751614"/>
    </source>
</evidence>
<accession>A0ABY2WMP2</accession>
<feature type="compositionally biased region" description="Basic and acidic residues" evidence="1">
    <location>
        <begin position="283"/>
        <end position="297"/>
    </location>
</feature>
<proteinExistence type="predicted"/>
<evidence type="ECO:0008006" key="4">
    <source>
        <dbReference type="Google" id="ProtNLM"/>
    </source>
</evidence>
<keyword evidence="3" id="KW-1185">Reference proteome</keyword>
<evidence type="ECO:0000313" key="2">
    <source>
        <dbReference type="EMBL" id="TMU56264.1"/>
    </source>
</evidence>
<protein>
    <recommendedName>
        <fullName evidence="4">Secreted protein (Por secretion system target)</fullName>
    </recommendedName>
</protein>
<evidence type="ECO:0000256" key="1">
    <source>
        <dbReference type="SAM" id="MobiDB-lite"/>
    </source>
</evidence>